<dbReference type="AlphaFoldDB" id="A0A5J4VLG6"/>
<feature type="region of interest" description="Disordered" evidence="1">
    <location>
        <begin position="130"/>
        <end position="163"/>
    </location>
</feature>
<evidence type="ECO:0000313" key="3">
    <source>
        <dbReference type="Proteomes" id="UP000324800"/>
    </source>
</evidence>
<protein>
    <submittedName>
        <fullName evidence="2">Uncharacterized protein</fullName>
    </submittedName>
</protein>
<feature type="region of interest" description="Disordered" evidence="1">
    <location>
        <begin position="199"/>
        <end position="252"/>
    </location>
</feature>
<dbReference type="Proteomes" id="UP000324800">
    <property type="component" value="Unassembled WGS sequence"/>
</dbReference>
<sequence>MRTGFKNTNCLYEYDVEEIFTPTTWSYTQKLDISELRYMVLILWSDNEVMQARCIRRIIELICRSIRQGFCDEMIEVINEEQLRKMLRQRTKFSRKEVQMIRDVLTHIIDAIPPFEQEIEENIILEQTQEYEVEPSSNSSSNSDSERNQIIEQDQEEEEEEAQMQLEQEVYLLQKAISEGKEHLYNKKWRQEIANNIKQRSQLSSRSFRRSRRNKSSCSNSSSGSYGSGISANSSKSGDKCTKPVNAIHANE</sequence>
<comment type="caution">
    <text evidence="2">The sequence shown here is derived from an EMBL/GenBank/DDBJ whole genome shotgun (WGS) entry which is preliminary data.</text>
</comment>
<proteinExistence type="predicted"/>
<gene>
    <name evidence="2" type="ORF">EZS28_021411</name>
</gene>
<feature type="compositionally biased region" description="Low complexity" evidence="1">
    <location>
        <begin position="134"/>
        <end position="143"/>
    </location>
</feature>
<feature type="compositionally biased region" description="Low complexity" evidence="1">
    <location>
        <begin position="216"/>
        <end position="236"/>
    </location>
</feature>
<dbReference type="EMBL" id="SNRW01006446">
    <property type="protein sequence ID" value="KAA6383063.1"/>
    <property type="molecule type" value="Genomic_DNA"/>
</dbReference>
<evidence type="ECO:0000313" key="2">
    <source>
        <dbReference type="EMBL" id="KAA6383063.1"/>
    </source>
</evidence>
<accession>A0A5J4VLG6</accession>
<reference evidence="2 3" key="1">
    <citation type="submission" date="2019-03" db="EMBL/GenBank/DDBJ databases">
        <title>Single cell metagenomics reveals metabolic interactions within the superorganism composed of flagellate Streblomastix strix and complex community of Bacteroidetes bacteria on its surface.</title>
        <authorList>
            <person name="Treitli S.C."/>
            <person name="Kolisko M."/>
            <person name="Husnik F."/>
            <person name="Keeling P."/>
            <person name="Hampl V."/>
        </authorList>
    </citation>
    <scope>NUCLEOTIDE SEQUENCE [LARGE SCALE GENOMIC DNA]</scope>
    <source>
        <strain evidence="2">ST1C</strain>
    </source>
</reference>
<evidence type="ECO:0000256" key="1">
    <source>
        <dbReference type="SAM" id="MobiDB-lite"/>
    </source>
</evidence>
<organism evidence="2 3">
    <name type="scientific">Streblomastix strix</name>
    <dbReference type="NCBI Taxonomy" id="222440"/>
    <lineage>
        <taxon>Eukaryota</taxon>
        <taxon>Metamonada</taxon>
        <taxon>Preaxostyla</taxon>
        <taxon>Oxymonadida</taxon>
        <taxon>Streblomastigidae</taxon>
        <taxon>Streblomastix</taxon>
    </lineage>
</organism>
<name>A0A5J4VLG6_9EUKA</name>
<feature type="compositionally biased region" description="Acidic residues" evidence="1">
    <location>
        <begin position="153"/>
        <end position="162"/>
    </location>
</feature>